<dbReference type="SUPFAM" id="SSF51735">
    <property type="entry name" value="NAD(P)-binding Rossmann-fold domains"/>
    <property type="match status" value="1"/>
</dbReference>
<evidence type="ECO:0000313" key="2">
    <source>
        <dbReference type="Proteomes" id="UP000240506"/>
    </source>
</evidence>
<dbReference type="Proteomes" id="UP000240506">
    <property type="component" value="Unassembled WGS sequence"/>
</dbReference>
<dbReference type="EMBL" id="PYSG01000002">
    <property type="protein sequence ID" value="PTA50582.1"/>
    <property type="molecule type" value="Genomic_DNA"/>
</dbReference>
<accession>A0ABX5HWR2</accession>
<gene>
    <name evidence="1" type="ORF">C9I43_08760</name>
</gene>
<dbReference type="Gene3D" id="3.40.50.720">
    <property type="entry name" value="NAD(P)-binding Rossmann-like Domain"/>
    <property type="match status" value="1"/>
</dbReference>
<dbReference type="PANTHER" id="PTHR48079">
    <property type="entry name" value="PROTEIN YEEZ"/>
    <property type="match status" value="1"/>
</dbReference>
<protein>
    <submittedName>
        <fullName evidence="1">NAD(P)-dependent oxidoreductase</fullName>
    </submittedName>
</protein>
<comment type="caution">
    <text evidence="1">The sequence shown here is derived from an EMBL/GenBank/DDBJ whole genome shotgun (WGS) entry which is preliminary data.</text>
</comment>
<sequence length="289" mass="31018">MNRVNVIAENDALAQSVALVGCGWFGFALAKQLVHEGYRVTGSKRSVNELSELTAAGIEAYPLQLGSDAQSVPDAKALAGLFQTDYLIVNIPPRLKRGNAAYIEEVQQLITLTQGWQYQRMIFISTTGVYPAQDKLMSEADAVAESSDSQILLDAEALFQAQPNACIVRFAGLVGPKRHPGRFLAGKTDVSGANIAVNLVHLDDCVRAVSTIIAATRSGLSVAPIYNLCAPLHPTKSEFYQAAAQSLGLVAPEFNQQSMPSKVIQADAIVTDLGFRYQYASPLDMLAAC</sequence>
<dbReference type="InterPro" id="IPR051783">
    <property type="entry name" value="NAD(P)-dependent_oxidoreduct"/>
</dbReference>
<name>A0ABX5HWR2_9GAMM</name>
<dbReference type="PANTHER" id="PTHR48079:SF6">
    <property type="entry name" value="NAD(P)-BINDING DOMAIN-CONTAINING PROTEIN-RELATED"/>
    <property type="match status" value="1"/>
</dbReference>
<organism evidence="1 2">
    <name type="scientific">Shewanella morhuae</name>
    <dbReference type="NCBI Taxonomy" id="365591"/>
    <lineage>
        <taxon>Bacteria</taxon>
        <taxon>Pseudomonadati</taxon>
        <taxon>Pseudomonadota</taxon>
        <taxon>Gammaproteobacteria</taxon>
        <taxon>Alteromonadales</taxon>
        <taxon>Shewanellaceae</taxon>
        <taxon>Shewanella</taxon>
    </lineage>
</organism>
<dbReference type="PROSITE" id="PS51257">
    <property type="entry name" value="PROKAR_LIPOPROTEIN"/>
    <property type="match status" value="1"/>
</dbReference>
<evidence type="ECO:0000313" key="1">
    <source>
        <dbReference type="EMBL" id="PTA50582.1"/>
    </source>
</evidence>
<reference evidence="1 2" key="1">
    <citation type="submission" date="2018-04" db="EMBL/GenBank/DDBJ databases">
        <title>Genomic sequence of a freshwater isolate of Shewanella morhuae.</title>
        <authorList>
            <person name="Castillo D.E."/>
            <person name="Gram L."/>
        </authorList>
    </citation>
    <scope>NUCLEOTIDE SEQUENCE [LARGE SCALE GENOMIC DNA]</scope>
    <source>
        <strain evidence="1 2">CW7</strain>
    </source>
</reference>
<proteinExistence type="predicted"/>
<dbReference type="InterPro" id="IPR036291">
    <property type="entry name" value="NAD(P)-bd_dom_sf"/>
</dbReference>
<keyword evidence="2" id="KW-1185">Reference proteome</keyword>